<keyword evidence="12" id="KW-0739">Sodium transport</keyword>
<comment type="caution">
    <text evidence="16">The sequence shown here is derived from an EMBL/GenBank/DDBJ whole genome shotgun (WGS) entry which is preliminary data.</text>
</comment>
<evidence type="ECO:0000256" key="1">
    <source>
        <dbReference type="ARBA" id="ARBA00004141"/>
    </source>
</evidence>
<evidence type="ECO:0000256" key="11">
    <source>
        <dbReference type="ARBA" id="ARBA00023180"/>
    </source>
</evidence>
<evidence type="ECO:0000256" key="12">
    <source>
        <dbReference type="ARBA" id="ARBA00023201"/>
    </source>
</evidence>
<protein>
    <recommendedName>
        <fullName evidence="18">High-affinity choline transporter 1</fullName>
    </recommendedName>
</protein>
<accession>A0AAV2QCF8</accession>
<dbReference type="Pfam" id="PF00474">
    <property type="entry name" value="SSF"/>
    <property type="match status" value="1"/>
</dbReference>
<evidence type="ECO:0000256" key="5">
    <source>
        <dbReference type="ARBA" id="ARBA00022847"/>
    </source>
</evidence>
<dbReference type="CDD" id="cd11474">
    <property type="entry name" value="SLC5sbd_CHT"/>
    <property type="match status" value="1"/>
</dbReference>
<dbReference type="PANTHER" id="PTHR45897:SF4">
    <property type="entry name" value="HIGH-AFFINITY CHOLINE TRANSPORTER 1"/>
    <property type="match status" value="1"/>
</dbReference>
<dbReference type="GO" id="GO:0005307">
    <property type="term" value="F:choline:sodium symporter activity"/>
    <property type="evidence" value="ECO:0007669"/>
    <property type="project" value="TreeGrafter"/>
</dbReference>
<dbReference type="AlphaFoldDB" id="A0AAV2QCF8"/>
<keyword evidence="5" id="KW-0769">Symport</keyword>
<reference evidence="16 17" key="1">
    <citation type="submission" date="2024-05" db="EMBL/GenBank/DDBJ databases">
        <authorList>
            <person name="Wallberg A."/>
        </authorList>
    </citation>
    <scope>NUCLEOTIDE SEQUENCE [LARGE SCALE GENOMIC DNA]</scope>
</reference>
<feature type="transmembrane region" description="Helical" evidence="15">
    <location>
        <begin position="88"/>
        <end position="107"/>
    </location>
</feature>
<evidence type="ECO:0008006" key="18">
    <source>
        <dbReference type="Google" id="ProtNLM"/>
    </source>
</evidence>
<dbReference type="Gene3D" id="1.20.1730.10">
    <property type="entry name" value="Sodium/glucose cotransporter"/>
    <property type="match status" value="1"/>
</dbReference>
<evidence type="ECO:0000256" key="10">
    <source>
        <dbReference type="ARBA" id="ARBA00023136"/>
    </source>
</evidence>
<gene>
    <name evidence="16" type="ORF">MNOR_LOCUS10046</name>
</gene>
<sequence length="563" mass="61793">MHHDCTKLILLSHYHSLVVGYDLIISAKSIHIYARGDQKRFLGMGEILMIEIGAFIGGQMFPWPPSWYVGRLVKNAKTCVFRASLKKLWARVPLGLLMALRILSGLFKSHKGLRASSPTKFDAKKTCFSSQGRIQGGKFYLANIFSLFLAFAAAAGTASSTLAVILDIPNEMSIIVSAVIAVVYTLFGGLYSVAYTDVVQLFCIFIGLWLAIPFAMTSEYVGSLSLNETDWVGNIPADDPSWGTWVDYYILLIFGGIPWQVYFQRVLSSKSSRQAVLLSYAASFGCFFLAVPAIMIGAIAKAADWESVPSFNRTLGPDDVKLVLPLVMQHLTPSWVAFIGLGAVSAAVMSSADSSVLSASSMFARNVYKNAFRQSASEKEILWVMRVAVLVVATCSTIISIKSNSVYDLFHLCGDFVYVMLFPQLTCAVHLTKHVNAYGSIFAYFIGLLLRLLGGEKTLGLPALIAYPMYDAETGTQNFPFRSLAMVVTLVSLLLVSKLFEWLFKSGHLSESMDVLGMLRTDNKLTLGFGKSTDGGLDNPGLDNEKYPTKPPSYKESAEMTKF</sequence>
<feature type="transmembrane region" description="Helical" evidence="15">
    <location>
        <begin position="172"/>
        <end position="194"/>
    </location>
</feature>
<keyword evidence="17" id="KW-1185">Reference proteome</keyword>
<comment type="subcellular location">
    <subcellularLocation>
        <location evidence="1">Membrane</location>
        <topology evidence="1">Multi-pass membrane protein</topology>
    </subcellularLocation>
</comment>
<keyword evidence="8" id="KW-0915">Sodium</keyword>
<evidence type="ECO:0000256" key="15">
    <source>
        <dbReference type="SAM" id="Phobius"/>
    </source>
</evidence>
<dbReference type="PROSITE" id="PS50283">
    <property type="entry name" value="NA_SOLUT_SYMP_3"/>
    <property type="match status" value="1"/>
</dbReference>
<feature type="transmembrane region" description="Helical" evidence="15">
    <location>
        <begin position="335"/>
        <end position="360"/>
    </location>
</feature>
<dbReference type="PANTHER" id="PTHR45897">
    <property type="entry name" value="HIGH-AFFINITY CHOLINE TRANSPORTER 1"/>
    <property type="match status" value="1"/>
</dbReference>
<feature type="non-terminal residue" evidence="16">
    <location>
        <position position="563"/>
    </location>
</feature>
<dbReference type="EMBL" id="CAXKWB010004991">
    <property type="protein sequence ID" value="CAL4076074.1"/>
    <property type="molecule type" value="Genomic_DNA"/>
</dbReference>
<dbReference type="InterPro" id="IPR038377">
    <property type="entry name" value="Na/Glc_symporter_sf"/>
</dbReference>
<name>A0AAV2QCF8_MEGNR</name>
<evidence type="ECO:0000256" key="7">
    <source>
        <dbReference type="ARBA" id="ARBA00022989"/>
    </source>
</evidence>
<feature type="transmembrane region" description="Helical" evidence="15">
    <location>
        <begin position="201"/>
        <end position="222"/>
    </location>
</feature>
<dbReference type="InterPro" id="IPR001734">
    <property type="entry name" value="Na/solute_symporter"/>
</dbReference>
<dbReference type="InterPro" id="IPR052244">
    <property type="entry name" value="Choline_transporter"/>
</dbReference>
<evidence type="ECO:0000313" key="17">
    <source>
        <dbReference type="Proteomes" id="UP001497623"/>
    </source>
</evidence>
<keyword evidence="7 15" id="KW-1133">Transmembrane helix</keyword>
<keyword evidence="6" id="KW-0530">Neurotransmitter biosynthesis</keyword>
<evidence type="ECO:0000256" key="9">
    <source>
        <dbReference type="ARBA" id="ARBA00023065"/>
    </source>
</evidence>
<evidence type="ECO:0000256" key="6">
    <source>
        <dbReference type="ARBA" id="ARBA00022979"/>
    </source>
</evidence>
<feature type="transmembrane region" description="Helical" evidence="15">
    <location>
        <begin position="139"/>
        <end position="166"/>
    </location>
</feature>
<evidence type="ECO:0000256" key="14">
    <source>
        <dbReference type="SAM" id="MobiDB-lite"/>
    </source>
</evidence>
<feature type="transmembrane region" description="Helical" evidence="15">
    <location>
        <begin position="275"/>
        <end position="300"/>
    </location>
</feature>
<proteinExistence type="inferred from homology"/>
<organism evidence="16 17">
    <name type="scientific">Meganyctiphanes norvegica</name>
    <name type="common">Northern krill</name>
    <name type="synonym">Thysanopoda norvegica</name>
    <dbReference type="NCBI Taxonomy" id="48144"/>
    <lineage>
        <taxon>Eukaryota</taxon>
        <taxon>Metazoa</taxon>
        <taxon>Ecdysozoa</taxon>
        <taxon>Arthropoda</taxon>
        <taxon>Crustacea</taxon>
        <taxon>Multicrustacea</taxon>
        <taxon>Malacostraca</taxon>
        <taxon>Eumalacostraca</taxon>
        <taxon>Eucarida</taxon>
        <taxon>Euphausiacea</taxon>
        <taxon>Euphausiidae</taxon>
        <taxon>Meganyctiphanes</taxon>
    </lineage>
</organism>
<keyword evidence="4 15" id="KW-0812">Transmembrane</keyword>
<feature type="region of interest" description="Disordered" evidence="14">
    <location>
        <begin position="536"/>
        <end position="563"/>
    </location>
</feature>
<evidence type="ECO:0000256" key="13">
    <source>
        <dbReference type="RuleBase" id="RU362091"/>
    </source>
</evidence>
<feature type="transmembrane region" description="Helical" evidence="15">
    <location>
        <begin position="381"/>
        <end position="399"/>
    </location>
</feature>
<dbReference type="GO" id="GO:0008292">
    <property type="term" value="P:acetylcholine biosynthetic process"/>
    <property type="evidence" value="ECO:0007669"/>
    <property type="project" value="TreeGrafter"/>
</dbReference>
<evidence type="ECO:0000313" key="16">
    <source>
        <dbReference type="EMBL" id="CAL4076074.1"/>
    </source>
</evidence>
<feature type="transmembrane region" description="Helical" evidence="15">
    <location>
        <begin position="242"/>
        <end position="263"/>
    </location>
</feature>
<evidence type="ECO:0000256" key="3">
    <source>
        <dbReference type="ARBA" id="ARBA00022448"/>
    </source>
</evidence>
<keyword evidence="3" id="KW-0813">Transport</keyword>
<dbReference type="GO" id="GO:0005886">
    <property type="term" value="C:plasma membrane"/>
    <property type="evidence" value="ECO:0007669"/>
    <property type="project" value="TreeGrafter"/>
</dbReference>
<keyword evidence="11" id="KW-0325">Glycoprotein</keyword>
<keyword evidence="10 15" id="KW-0472">Membrane</keyword>
<feature type="transmembrane region" description="Helical" evidence="15">
    <location>
        <begin position="484"/>
        <end position="504"/>
    </location>
</feature>
<evidence type="ECO:0000256" key="8">
    <source>
        <dbReference type="ARBA" id="ARBA00023053"/>
    </source>
</evidence>
<evidence type="ECO:0000256" key="2">
    <source>
        <dbReference type="ARBA" id="ARBA00006434"/>
    </source>
</evidence>
<feature type="transmembrane region" description="Helical" evidence="15">
    <location>
        <begin position="41"/>
        <end position="61"/>
    </location>
</feature>
<comment type="similarity">
    <text evidence="2 13">Belongs to the sodium:solute symporter (SSF) (TC 2.A.21) family.</text>
</comment>
<dbReference type="Proteomes" id="UP001497623">
    <property type="component" value="Unassembled WGS sequence"/>
</dbReference>
<keyword evidence="9" id="KW-0406">Ion transport</keyword>
<evidence type="ECO:0000256" key="4">
    <source>
        <dbReference type="ARBA" id="ARBA00022692"/>
    </source>
</evidence>